<evidence type="ECO:0000256" key="2">
    <source>
        <dbReference type="ARBA" id="ARBA00005581"/>
    </source>
</evidence>
<evidence type="ECO:0000313" key="7">
    <source>
        <dbReference type="EMBL" id="PWA79593.1"/>
    </source>
</evidence>
<evidence type="ECO:0000256" key="1">
    <source>
        <dbReference type="ARBA" id="ARBA00004613"/>
    </source>
</evidence>
<dbReference type="PANTHER" id="PTHR31232:SF172">
    <property type="entry name" value="S-PROTEIN HOMOLOG"/>
    <property type="match status" value="1"/>
</dbReference>
<dbReference type="PANTHER" id="PTHR31232">
    <property type="match status" value="1"/>
</dbReference>
<keyword evidence="8" id="KW-1185">Reference proteome</keyword>
<feature type="signal peptide" evidence="6">
    <location>
        <begin position="1"/>
        <end position="19"/>
    </location>
</feature>
<comment type="subcellular location">
    <subcellularLocation>
        <location evidence="1 6">Secreted</location>
    </subcellularLocation>
</comment>
<comment type="similarity">
    <text evidence="2 6">Belongs to the plant self-incompatibility (S1) protein family.</text>
</comment>
<dbReference type="OrthoDB" id="1727555at2759"/>
<dbReference type="Pfam" id="PF05938">
    <property type="entry name" value="Self-incomp_S1"/>
    <property type="match status" value="1"/>
</dbReference>
<evidence type="ECO:0000256" key="6">
    <source>
        <dbReference type="RuleBase" id="RU367044"/>
    </source>
</evidence>
<dbReference type="GO" id="GO:0060320">
    <property type="term" value="P:rejection of self pollen"/>
    <property type="evidence" value="ECO:0007669"/>
    <property type="project" value="UniProtKB-KW"/>
</dbReference>
<evidence type="ECO:0000256" key="3">
    <source>
        <dbReference type="ARBA" id="ARBA00022471"/>
    </source>
</evidence>
<organism evidence="7 8">
    <name type="scientific">Artemisia annua</name>
    <name type="common">Sweet wormwood</name>
    <dbReference type="NCBI Taxonomy" id="35608"/>
    <lineage>
        <taxon>Eukaryota</taxon>
        <taxon>Viridiplantae</taxon>
        <taxon>Streptophyta</taxon>
        <taxon>Embryophyta</taxon>
        <taxon>Tracheophyta</taxon>
        <taxon>Spermatophyta</taxon>
        <taxon>Magnoliopsida</taxon>
        <taxon>eudicotyledons</taxon>
        <taxon>Gunneridae</taxon>
        <taxon>Pentapetalae</taxon>
        <taxon>asterids</taxon>
        <taxon>campanulids</taxon>
        <taxon>Asterales</taxon>
        <taxon>Asteraceae</taxon>
        <taxon>Asteroideae</taxon>
        <taxon>Anthemideae</taxon>
        <taxon>Artemisiinae</taxon>
        <taxon>Artemisia</taxon>
    </lineage>
</organism>
<gene>
    <name evidence="7" type="ORF">CTI12_AA205510</name>
</gene>
<dbReference type="InterPro" id="IPR010264">
    <property type="entry name" value="Self-incomp_S1"/>
</dbReference>
<accession>A0A2U1P1E9</accession>
<keyword evidence="4 6" id="KW-0964">Secreted</keyword>
<keyword evidence="5 6" id="KW-0732">Signal</keyword>
<evidence type="ECO:0000313" key="8">
    <source>
        <dbReference type="Proteomes" id="UP000245207"/>
    </source>
</evidence>
<reference evidence="7 8" key="1">
    <citation type="journal article" date="2018" name="Mol. Plant">
        <title>The genome of Artemisia annua provides insight into the evolution of Asteraceae family and artemisinin biosynthesis.</title>
        <authorList>
            <person name="Shen Q."/>
            <person name="Zhang L."/>
            <person name="Liao Z."/>
            <person name="Wang S."/>
            <person name="Yan T."/>
            <person name="Shi P."/>
            <person name="Liu M."/>
            <person name="Fu X."/>
            <person name="Pan Q."/>
            <person name="Wang Y."/>
            <person name="Lv Z."/>
            <person name="Lu X."/>
            <person name="Zhang F."/>
            <person name="Jiang W."/>
            <person name="Ma Y."/>
            <person name="Chen M."/>
            <person name="Hao X."/>
            <person name="Li L."/>
            <person name="Tang Y."/>
            <person name="Lv G."/>
            <person name="Zhou Y."/>
            <person name="Sun X."/>
            <person name="Brodelius P.E."/>
            <person name="Rose J.K.C."/>
            <person name="Tang K."/>
        </authorList>
    </citation>
    <scope>NUCLEOTIDE SEQUENCE [LARGE SCALE GENOMIC DNA]</scope>
    <source>
        <strain evidence="8">cv. Huhao1</strain>
        <tissue evidence="7">Leaf</tissue>
    </source>
</reference>
<evidence type="ECO:0000256" key="4">
    <source>
        <dbReference type="ARBA" id="ARBA00022525"/>
    </source>
</evidence>
<proteinExistence type="inferred from homology"/>
<evidence type="ECO:0000256" key="5">
    <source>
        <dbReference type="ARBA" id="ARBA00022729"/>
    </source>
</evidence>
<sequence length="144" mass="16780">MKTFIFFTTLLCIIVAVSAKPKSCWSGGWIVNVVDDIDSKELIQVHCKSKDDDIGMKSIGFGQSVDWKFCENIFSPSTLYFCHVYKGSQEQVFDVFNDKIKQTCREKDQKKDYWACTWLIRPDGIYIRDRSQGGETDKKMHEWK</sequence>
<keyword evidence="3 6" id="KW-0713">Self-incompatibility</keyword>
<feature type="chain" id="PRO_5025096683" description="S-protein homolog" evidence="6">
    <location>
        <begin position="20"/>
        <end position="144"/>
    </location>
</feature>
<dbReference type="GO" id="GO:0005576">
    <property type="term" value="C:extracellular region"/>
    <property type="evidence" value="ECO:0007669"/>
    <property type="project" value="UniProtKB-SubCell"/>
</dbReference>
<dbReference type="Proteomes" id="UP000245207">
    <property type="component" value="Unassembled WGS sequence"/>
</dbReference>
<dbReference type="AlphaFoldDB" id="A0A2U1P1E9"/>
<name>A0A2U1P1E9_ARTAN</name>
<dbReference type="EMBL" id="PKPP01001837">
    <property type="protein sequence ID" value="PWA79593.1"/>
    <property type="molecule type" value="Genomic_DNA"/>
</dbReference>
<comment type="caution">
    <text evidence="7">The sequence shown here is derived from an EMBL/GenBank/DDBJ whole genome shotgun (WGS) entry which is preliminary data.</text>
</comment>
<protein>
    <recommendedName>
        <fullName evidence="6">S-protein homolog</fullName>
    </recommendedName>
</protein>